<dbReference type="OrthoDB" id="2390014at2"/>
<sequence>MRKRSVLLSSAVAGVVGTATFLLRDEDKRGRLKQASQRTIAKWKGNTKEDEDEQLNEKVGHSEPYDFEDNKMVSEGAMHSVHHYNKAQEEEEEPLRSTMEEK</sequence>
<dbReference type="STRING" id="930129.SAMN05216352_10619"/>
<feature type="compositionally biased region" description="Basic and acidic residues" evidence="1">
    <location>
        <begin position="55"/>
        <end position="72"/>
    </location>
</feature>
<dbReference type="EMBL" id="FNDU01000006">
    <property type="protein sequence ID" value="SDI25590.1"/>
    <property type="molecule type" value="Genomic_DNA"/>
</dbReference>
<proteinExistence type="predicted"/>
<dbReference type="Proteomes" id="UP000199017">
    <property type="component" value="Unassembled WGS sequence"/>
</dbReference>
<evidence type="ECO:0000313" key="3">
    <source>
        <dbReference type="Proteomes" id="UP000199017"/>
    </source>
</evidence>
<feature type="region of interest" description="Disordered" evidence="1">
    <location>
        <begin position="43"/>
        <end position="102"/>
    </location>
</feature>
<dbReference type="AlphaFoldDB" id="A0A1G8J4K4"/>
<name>A0A1G8J4K4_9BACI</name>
<organism evidence="2 3">
    <name type="scientific">Alteribacillus bidgolensis</name>
    <dbReference type="NCBI Taxonomy" id="930129"/>
    <lineage>
        <taxon>Bacteria</taxon>
        <taxon>Bacillati</taxon>
        <taxon>Bacillota</taxon>
        <taxon>Bacilli</taxon>
        <taxon>Bacillales</taxon>
        <taxon>Bacillaceae</taxon>
        <taxon>Alteribacillus</taxon>
    </lineage>
</organism>
<evidence type="ECO:0000313" key="2">
    <source>
        <dbReference type="EMBL" id="SDI25590.1"/>
    </source>
</evidence>
<protein>
    <submittedName>
        <fullName evidence="2">Uncharacterized protein</fullName>
    </submittedName>
</protein>
<dbReference type="RefSeq" id="WP_091584879.1">
    <property type="nucleotide sequence ID" value="NZ_FNDU01000006.1"/>
</dbReference>
<evidence type="ECO:0000256" key="1">
    <source>
        <dbReference type="SAM" id="MobiDB-lite"/>
    </source>
</evidence>
<accession>A0A1G8J4K4</accession>
<gene>
    <name evidence="2" type="ORF">SAMN05216352_10619</name>
</gene>
<keyword evidence="3" id="KW-1185">Reference proteome</keyword>
<reference evidence="2 3" key="1">
    <citation type="submission" date="2016-10" db="EMBL/GenBank/DDBJ databases">
        <authorList>
            <person name="de Groot N.N."/>
        </authorList>
    </citation>
    <scope>NUCLEOTIDE SEQUENCE [LARGE SCALE GENOMIC DNA]</scope>
    <source>
        <strain evidence="3">P4B,CCM 7963,CECT 7998,DSM 25260,IBRC-M 10614,KCTC 13821</strain>
    </source>
</reference>